<comment type="caution">
    <text evidence="1">The sequence shown here is derived from an EMBL/GenBank/DDBJ whole genome shotgun (WGS) entry which is preliminary data.</text>
</comment>
<proteinExistence type="predicted"/>
<gene>
    <name evidence="1" type="ORF">FB45DRAFT_876185</name>
</gene>
<protein>
    <submittedName>
        <fullName evidence="1">Uncharacterized protein</fullName>
    </submittedName>
</protein>
<name>A0AAD7B3Z4_9AGAR</name>
<reference evidence="1" key="1">
    <citation type="submission" date="2023-03" db="EMBL/GenBank/DDBJ databases">
        <title>Massive genome expansion in bonnet fungi (Mycena s.s.) driven by repeated elements and novel gene families across ecological guilds.</title>
        <authorList>
            <consortium name="Lawrence Berkeley National Laboratory"/>
            <person name="Harder C.B."/>
            <person name="Miyauchi S."/>
            <person name="Viragh M."/>
            <person name="Kuo A."/>
            <person name="Thoen E."/>
            <person name="Andreopoulos B."/>
            <person name="Lu D."/>
            <person name="Skrede I."/>
            <person name="Drula E."/>
            <person name="Henrissat B."/>
            <person name="Morin E."/>
            <person name="Kohler A."/>
            <person name="Barry K."/>
            <person name="LaButti K."/>
            <person name="Morin E."/>
            <person name="Salamov A."/>
            <person name="Lipzen A."/>
            <person name="Mereny Z."/>
            <person name="Hegedus B."/>
            <person name="Baldrian P."/>
            <person name="Stursova M."/>
            <person name="Weitz H."/>
            <person name="Taylor A."/>
            <person name="Grigoriev I.V."/>
            <person name="Nagy L.G."/>
            <person name="Martin F."/>
            <person name="Kauserud H."/>
        </authorList>
    </citation>
    <scope>NUCLEOTIDE SEQUENCE</scope>
    <source>
        <strain evidence="1">9284</strain>
    </source>
</reference>
<evidence type="ECO:0000313" key="2">
    <source>
        <dbReference type="Proteomes" id="UP001221142"/>
    </source>
</evidence>
<accession>A0AAD7B3Z4</accession>
<dbReference type="EMBL" id="JARKIF010000037">
    <property type="protein sequence ID" value="KAJ7609972.1"/>
    <property type="molecule type" value="Genomic_DNA"/>
</dbReference>
<dbReference type="Proteomes" id="UP001221142">
    <property type="component" value="Unassembled WGS sequence"/>
</dbReference>
<sequence>MAPFSFSLILGKNSSGRNLSLSTDVSALSQPLISWPQAALWAVYGKGFFSSDEEDLSSANTTFYPSPLASHHSRHPSVTLHADALRCHPELPPKRRATLKYNLVAIPHSLHTTLVTHLSPCTPMCRTAPVNSRRGAAARIITQPANRDDYIQDYGSLDDGAERWAGSGGGISAARFNAFKLEGGWREAAGFHVLNAEDQILRIQRVKVGGRVAGSGAGREA</sequence>
<dbReference type="AlphaFoldDB" id="A0AAD7B3Z4"/>
<organism evidence="1 2">
    <name type="scientific">Roridomyces roridus</name>
    <dbReference type="NCBI Taxonomy" id="1738132"/>
    <lineage>
        <taxon>Eukaryota</taxon>
        <taxon>Fungi</taxon>
        <taxon>Dikarya</taxon>
        <taxon>Basidiomycota</taxon>
        <taxon>Agaricomycotina</taxon>
        <taxon>Agaricomycetes</taxon>
        <taxon>Agaricomycetidae</taxon>
        <taxon>Agaricales</taxon>
        <taxon>Marasmiineae</taxon>
        <taxon>Mycenaceae</taxon>
        <taxon>Roridomyces</taxon>
    </lineage>
</organism>
<keyword evidence="2" id="KW-1185">Reference proteome</keyword>
<evidence type="ECO:0000313" key="1">
    <source>
        <dbReference type="EMBL" id="KAJ7609972.1"/>
    </source>
</evidence>